<dbReference type="SUPFAM" id="SSF52540">
    <property type="entry name" value="P-loop containing nucleoside triphosphate hydrolases"/>
    <property type="match status" value="1"/>
</dbReference>
<dbReference type="Gene3D" id="1.20.1560.10">
    <property type="entry name" value="ABC transporter type 1, transmembrane domain"/>
    <property type="match status" value="1"/>
</dbReference>
<dbReference type="PROSITE" id="PS50893">
    <property type="entry name" value="ABC_TRANSPORTER_2"/>
    <property type="match status" value="1"/>
</dbReference>
<dbReference type="InterPro" id="IPR027417">
    <property type="entry name" value="P-loop_NTPase"/>
</dbReference>
<reference evidence="10" key="1">
    <citation type="submission" date="2016-10" db="EMBL/GenBank/DDBJ databases">
        <title>Sequence of Gallionella enrichment culture.</title>
        <authorList>
            <person name="Poehlein A."/>
            <person name="Muehling M."/>
            <person name="Daniel R."/>
        </authorList>
    </citation>
    <scope>NUCLEOTIDE SEQUENCE</scope>
</reference>
<evidence type="ECO:0000256" key="4">
    <source>
        <dbReference type="ARBA" id="ARBA00022840"/>
    </source>
</evidence>
<dbReference type="InterPro" id="IPR014223">
    <property type="entry name" value="ABC_CydC/D"/>
</dbReference>
<gene>
    <name evidence="10" type="primary">msbA_6</name>
    <name evidence="10" type="ORF">GALL_158670</name>
</gene>
<evidence type="ECO:0000256" key="3">
    <source>
        <dbReference type="ARBA" id="ARBA00022741"/>
    </source>
</evidence>
<keyword evidence="6 7" id="KW-0472">Membrane</keyword>
<dbReference type="GO" id="GO:0005524">
    <property type="term" value="F:ATP binding"/>
    <property type="evidence" value="ECO:0007669"/>
    <property type="project" value="UniProtKB-KW"/>
</dbReference>
<dbReference type="PANTHER" id="PTHR24221:SF654">
    <property type="entry name" value="ATP-BINDING CASSETTE SUB-FAMILY B MEMBER 6"/>
    <property type="match status" value="1"/>
</dbReference>
<evidence type="ECO:0000256" key="7">
    <source>
        <dbReference type="SAM" id="Phobius"/>
    </source>
</evidence>
<dbReference type="InterPro" id="IPR003439">
    <property type="entry name" value="ABC_transporter-like_ATP-bd"/>
</dbReference>
<dbReference type="GO" id="GO:0016020">
    <property type="term" value="C:membrane"/>
    <property type="evidence" value="ECO:0007669"/>
    <property type="project" value="UniProtKB-SubCell"/>
</dbReference>
<keyword evidence="2 7" id="KW-0812">Transmembrane</keyword>
<feature type="domain" description="ABC transmembrane type-1" evidence="9">
    <location>
        <begin position="19"/>
        <end position="305"/>
    </location>
</feature>
<feature type="transmembrane region" description="Helical" evidence="7">
    <location>
        <begin position="248"/>
        <end position="269"/>
    </location>
</feature>
<dbReference type="EC" id="3.6.3.-" evidence="10"/>
<keyword evidence="10" id="KW-0378">Hydrolase</keyword>
<evidence type="ECO:0000259" key="8">
    <source>
        <dbReference type="PROSITE" id="PS50893"/>
    </source>
</evidence>
<evidence type="ECO:0000259" key="9">
    <source>
        <dbReference type="PROSITE" id="PS50929"/>
    </source>
</evidence>
<evidence type="ECO:0000313" key="10">
    <source>
        <dbReference type="EMBL" id="OIR02009.1"/>
    </source>
</evidence>
<dbReference type="InterPro" id="IPR011527">
    <property type="entry name" value="ABC1_TM_dom"/>
</dbReference>
<evidence type="ECO:0000256" key="6">
    <source>
        <dbReference type="ARBA" id="ARBA00023136"/>
    </source>
</evidence>
<dbReference type="GO" id="GO:0016887">
    <property type="term" value="F:ATP hydrolysis activity"/>
    <property type="evidence" value="ECO:0007669"/>
    <property type="project" value="InterPro"/>
</dbReference>
<feature type="domain" description="ABC transporter" evidence="8">
    <location>
        <begin position="343"/>
        <end position="551"/>
    </location>
</feature>
<dbReference type="InterPro" id="IPR036640">
    <property type="entry name" value="ABC1_TM_sf"/>
</dbReference>
<dbReference type="GO" id="GO:0034775">
    <property type="term" value="P:glutathione transmembrane transport"/>
    <property type="evidence" value="ECO:0007669"/>
    <property type="project" value="InterPro"/>
</dbReference>
<evidence type="ECO:0000256" key="1">
    <source>
        <dbReference type="ARBA" id="ARBA00004141"/>
    </source>
</evidence>
<dbReference type="InterPro" id="IPR017871">
    <property type="entry name" value="ABC_transporter-like_CS"/>
</dbReference>
<feature type="transmembrane region" description="Helical" evidence="7">
    <location>
        <begin position="14"/>
        <end position="35"/>
    </location>
</feature>
<dbReference type="GO" id="GO:0140359">
    <property type="term" value="F:ABC-type transporter activity"/>
    <property type="evidence" value="ECO:0007669"/>
    <property type="project" value="InterPro"/>
</dbReference>
<dbReference type="InterPro" id="IPR039421">
    <property type="entry name" value="Type_1_exporter"/>
</dbReference>
<feature type="transmembrane region" description="Helical" evidence="7">
    <location>
        <begin position="166"/>
        <end position="187"/>
    </location>
</feature>
<keyword evidence="4 10" id="KW-0067">ATP-binding</keyword>
<evidence type="ECO:0000256" key="2">
    <source>
        <dbReference type="ARBA" id="ARBA00022692"/>
    </source>
</evidence>
<dbReference type="GO" id="GO:0045454">
    <property type="term" value="P:cell redox homeostasis"/>
    <property type="evidence" value="ECO:0007669"/>
    <property type="project" value="InterPro"/>
</dbReference>
<evidence type="ECO:0000256" key="5">
    <source>
        <dbReference type="ARBA" id="ARBA00022989"/>
    </source>
</evidence>
<dbReference type="PROSITE" id="PS50929">
    <property type="entry name" value="ABC_TM1F"/>
    <property type="match status" value="1"/>
</dbReference>
<comment type="caution">
    <text evidence="10">The sequence shown here is derived from an EMBL/GenBank/DDBJ whole genome shotgun (WGS) entry which is preliminary data.</text>
</comment>
<dbReference type="EMBL" id="MLJW01000078">
    <property type="protein sequence ID" value="OIR02009.1"/>
    <property type="molecule type" value="Genomic_DNA"/>
</dbReference>
<feature type="transmembrane region" description="Helical" evidence="7">
    <location>
        <begin position="132"/>
        <end position="154"/>
    </location>
</feature>
<dbReference type="AlphaFoldDB" id="A0A1J5S0U3"/>
<dbReference type="InterPro" id="IPR003593">
    <property type="entry name" value="AAA+_ATPase"/>
</dbReference>
<dbReference type="Pfam" id="PF00005">
    <property type="entry name" value="ABC_tran"/>
    <property type="match status" value="1"/>
</dbReference>
<keyword evidence="5 7" id="KW-1133">Transmembrane helix</keyword>
<sequence>MTRLTRLLALFRPAWGWLALAALTALLALLANIALMGLSGWFIAAMGLAGATGAGLDYFTPAALIRAAAMLRSLGRYGERLLGHEATFRLLARLRVWLFTRLLPQSAHTLERLHSGDIASRLRRDVDRLETAHLRVLAPLFTALAGGGLVAAWLGRLSAVLAWSEAGLLTLAGLGMPLLLAGATLPGSRRQITLASRLHETAVDGLQGLPDLLTSRGLAGFRARFEAHNQALERETARLGRLNGLTQAMLLIAAQAALILVLVLAAPMVRAHTLPAADAVMAALAALAAFEAAAPLPAALQSLGALWEAAGRVFALADGAAEEELDGAETPETEAAAPAACALTVRGLSFAYEGAPPLLREIGFTLPAGATLALTGPVGSGKSTLALLLTGLLRPAAGEILLNGQPAAALPPETRRRHFAVAPQHADLFSGTLRQILQLGAANADDGALGRVLEQVGLADSVAAFPQGLDTWIGNGGLTLSGGQARRLAVARALLRPAPILILDEPGEGLDYDGERALLAALLDGLNGRSLILITHRATGLERIDSILKLK</sequence>
<dbReference type="PANTHER" id="PTHR24221">
    <property type="entry name" value="ATP-BINDING CASSETTE SUB-FAMILY B"/>
    <property type="match status" value="1"/>
</dbReference>
<dbReference type="PROSITE" id="PS00211">
    <property type="entry name" value="ABC_TRANSPORTER_1"/>
    <property type="match status" value="1"/>
</dbReference>
<feature type="transmembrane region" description="Helical" evidence="7">
    <location>
        <begin position="41"/>
        <end position="65"/>
    </location>
</feature>
<dbReference type="Gene3D" id="3.40.50.300">
    <property type="entry name" value="P-loop containing nucleotide triphosphate hydrolases"/>
    <property type="match status" value="1"/>
</dbReference>
<organism evidence="10">
    <name type="scientific">mine drainage metagenome</name>
    <dbReference type="NCBI Taxonomy" id="410659"/>
    <lineage>
        <taxon>unclassified sequences</taxon>
        <taxon>metagenomes</taxon>
        <taxon>ecological metagenomes</taxon>
    </lineage>
</organism>
<proteinExistence type="predicted"/>
<accession>A0A1J5S0U3</accession>
<comment type="subcellular location">
    <subcellularLocation>
        <location evidence="1">Membrane</location>
        <topology evidence="1">Multi-pass membrane protein</topology>
    </subcellularLocation>
</comment>
<keyword evidence="3" id="KW-0547">Nucleotide-binding</keyword>
<protein>
    <submittedName>
        <fullName evidence="10">Lipid A export ATP-binding/permease protein MsbA</fullName>
        <ecNumber evidence="10">3.6.3.-</ecNumber>
    </submittedName>
</protein>
<dbReference type="Pfam" id="PF00664">
    <property type="entry name" value="ABC_membrane"/>
    <property type="match status" value="1"/>
</dbReference>
<dbReference type="NCBIfam" id="TIGR02868">
    <property type="entry name" value="CydC"/>
    <property type="match status" value="1"/>
</dbReference>
<name>A0A1J5S0U3_9ZZZZ</name>
<dbReference type="SMART" id="SM00382">
    <property type="entry name" value="AAA"/>
    <property type="match status" value="1"/>
</dbReference>
<dbReference type="SUPFAM" id="SSF90123">
    <property type="entry name" value="ABC transporter transmembrane region"/>
    <property type="match status" value="1"/>
</dbReference>